<protein>
    <recommendedName>
        <fullName evidence="2">Parvulin-like PPIase</fullName>
    </recommendedName>
    <alternativeName>
        <fullName evidence="9">Peptidyl-prolyl cis-trans isomerase plp</fullName>
    </alternativeName>
    <alternativeName>
        <fullName evidence="12">Periplasmic chaperone PpiD</fullName>
    </alternativeName>
    <alternativeName>
        <fullName evidence="13">Periplasmic folding chaperone</fullName>
    </alternativeName>
    <alternativeName>
        <fullName evidence="10">Rotamase plp</fullName>
    </alternativeName>
</protein>
<dbReference type="InterPro" id="IPR046357">
    <property type="entry name" value="PPIase_dom_sf"/>
</dbReference>
<dbReference type="Pfam" id="PF13145">
    <property type="entry name" value="Rotamase_2"/>
    <property type="match status" value="2"/>
</dbReference>
<proteinExistence type="inferred from homology"/>
<comment type="caution">
    <text evidence="18">The sequence shown here is derived from an EMBL/GenBank/DDBJ whole genome shotgun (WGS) entry which is preliminary data.</text>
</comment>
<evidence type="ECO:0000259" key="17">
    <source>
        <dbReference type="PROSITE" id="PS50198"/>
    </source>
</evidence>
<evidence type="ECO:0000313" key="18">
    <source>
        <dbReference type="EMBL" id="MDA5193794.1"/>
    </source>
</evidence>
<reference evidence="18" key="1">
    <citation type="submission" date="2022-08" db="EMBL/GenBank/DDBJ databases">
        <authorList>
            <person name="Vandamme P."/>
            <person name="Hettiarachchi A."/>
            <person name="Peeters C."/>
            <person name="Cnockaert M."/>
            <person name="Carlier A."/>
        </authorList>
    </citation>
    <scope>NUCLEOTIDE SEQUENCE</scope>
    <source>
        <strain evidence="18">LMG 31809</strain>
    </source>
</reference>
<name>A0A9X3TYB9_9PROT</name>
<evidence type="ECO:0000256" key="3">
    <source>
        <dbReference type="ARBA" id="ARBA00022475"/>
    </source>
</evidence>
<reference evidence="18" key="2">
    <citation type="journal article" date="2023" name="Syst. Appl. Microbiol.">
        <title>Govania unica gen. nov., sp. nov., a rare biosphere bacterium that represents a novel family in the class Alphaproteobacteria.</title>
        <authorList>
            <person name="Vandamme P."/>
            <person name="Peeters C."/>
            <person name="Hettiarachchi A."/>
            <person name="Cnockaert M."/>
            <person name="Carlier A."/>
        </authorList>
    </citation>
    <scope>NUCLEOTIDE SEQUENCE</scope>
    <source>
        <strain evidence="18">LMG 31809</strain>
    </source>
</reference>
<organism evidence="18 19">
    <name type="scientific">Govanella unica</name>
    <dbReference type="NCBI Taxonomy" id="2975056"/>
    <lineage>
        <taxon>Bacteria</taxon>
        <taxon>Pseudomonadati</taxon>
        <taxon>Pseudomonadota</taxon>
        <taxon>Alphaproteobacteria</taxon>
        <taxon>Emcibacterales</taxon>
        <taxon>Govanellaceae</taxon>
        <taxon>Govanella</taxon>
    </lineage>
</organism>
<gene>
    <name evidence="18" type="ORF">NYP16_07495</name>
</gene>
<dbReference type="SUPFAM" id="SSF109998">
    <property type="entry name" value="Triger factor/SurA peptide-binding domain-like"/>
    <property type="match status" value="1"/>
</dbReference>
<evidence type="ECO:0000256" key="10">
    <source>
        <dbReference type="ARBA" id="ARBA00031484"/>
    </source>
</evidence>
<dbReference type="Gene3D" id="3.10.50.40">
    <property type="match status" value="1"/>
</dbReference>
<evidence type="ECO:0000256" key="6">
    <source>
        <dbReference type="ARBA" id="ARBA00022989"/>
    </source>
</evidence>
<dbReference type="RefSeq" id="WP_274943488.1">
    <property type="nucleotide sequence ID" value="NZ_JANWOI010000002.1"/>
</dbReference>
<dbReference type="PANTHER" id="PTHR47529">
    <property type="entry name" value="PEPTIDYL-PROLYL CIS-TRANS ISOMERASE D"/>
    <property type="match status" value="1"/>
</dbReference>
<evidence type="ECO:0000256" key="12">
    <source>
        <dbReference type="ARBA" id="ARBA00040743"/>
    </source>
</evidence>
<sequence>MLSFIRKGLSSFVVTMLLGLLVVSFAIWGIGDAFRFNAGNALVSVGDSKVTPTDFVREFHNALNGYRQQSGADISVTQAKELGLPQQVLEQMVSRVAFDQAAKNLKLSASDSQVYDLVHAIPAFQNSFKEFDKGLYENVLHQNGLTPRQFEDMARSDIPRDQLLRSVGMSAHMPAELARRLYAYHGEERTIDFLQFQASGVTNVKEPTEAEIAASYKASEDKYMAPEYRGLSYIVLDANKLMQQVSLTDADLKAYFDNHPEQYSKPEQRDLSQMVIADKAKAEAAAADLKAGKDFAAVAQSVAQMSSEDTALGTLTKSALEGSLGKPVADAVFALPVGGTTAPIESSFGWHILKVNSLKPGETTPFDTVRTSVEADVRKEKALDQLYQITSRIEDDIASGMTLPELAKKLDLPLEKVSAVDAQGFAQDGSRAALPELKGFLEKAFTTEAGADIELQEADPSHYFLLAVDNVTPKTLRPLASVRTAVIENWKDSERAKAAQATAEAAKQALAAGKSFDDVKATANGGGQQNIPVARLPKPGSANLPPELKNAAFSIPVGSSVIVPSPDKNGVVLIHVTVVKPGSPDADAEIFSEVQNGLQVQYGNDALVAYRAYLQRTLGTKYNEQLFKDTVDQINR</sequence>
<dbReference type="InterPro" id="IPR027304">
    <property type="entry name" value="Trigger_fact/SurA_dom_sf"/>
</dbReference>
<dbReference type="Gene3D" id="1.10.4030.10">
    <property type="entry name" value="Porin chaperone SurA, peptide-binding domain"/>
    <property type="match status" value="1"/>
</dbReference>
<evidence type="ECO:0000256" key="1">
    <source>
        <dbReference type="ARBA" id="ARBA00004382"/>
    </source>
</evidence>
<dbReference type="GO" id="GO:0005886">
    <property type="term" value="C:plasma membrane"/>
    <property type="evidence" value="ECO:0007669"/>
    <property type="project" value="UniProtKB-SubCell"/>
</dbReference>
<dbReference type="Pfam" id="PF13624">
    <property type="entry name" value="SurA_N_3"/>
    <property type="match status" value="1"/>
</dbReference>
<dbReference type="AlphaFoldDB" id="A0A9X3TYB9"/>
<evidence type="ECO:0000256" key="2">
    <source>
        <dbReference type="ARBA" id="ARBA00018370"/>
    </source>
</evidence>
<dbReference type="InterPro" id="IPR000297">
    <property type="entry name" value="PPIase_PpiC"/>
</dbReference>
<evidence type="ECO:0000256" key="4">
    <source>
        <dbReference type="ARBA" id="ARBA00022519"/>
    </source>
</evidence>
<feature type="transmembrane region" description="Helical" evidence="16">
    <location>
        <begin position="12"/>
        <end position="31"/>
    </location>
</feature>
<dbReference type="Proteomes" id="UP001141619">
    <property type="component" value="Unassembled WGS sequence"/>
</dbReference>
<evidence type="ECO:0000256" key="8">
    <source>
        <dbReference type="ARBA" id="ARBA00023186"/>
    </source>
</evidence>
<comment type="similarity">
    <text evidence="11">Belongs to the PpiD chaperone family.</text>
</comment>
<evidence type="ECO:0000313" key="19">
    <source>
        <dbReference type="Proteomes" id="UP001141619"/>
    </source>
</evidence>
<evidence type="ECO:0000256" key="16">
    <source>
        <dbReference type="SAM" id="Phobius"/>
    </source>
</evidence>
<evidence type="ECO:0000256" key="5">
    <source>
        <dbReference type="ARBA" id="ARBA00022692"/>
    </source>
</evidence>
<keyword evidence="6 16" id="KW-1133">Transmembrane helix</keyword>
<dbReference type="SUPFAM" id="SSF54534">
    <property type="entry name" value="FKBP-like"/>
    <property type="match status" value="1"/>
</dbReference>
<evidence type="ECO:0000256" key="14">
    <source>
        <dbReference type="PROSITE-ProRule" id="PRU00278"/>
    </source>
</evidence>
<evidence type="ECO:0000256" key="15">
    <source>
        <dbReference type="SAM" id="MobiDB-lite"/>
    </source>
</evidence>
<keyword evidence="14" id="KW-0413">Isomerase</keyword>
<keyword evidence="4" id="KW-0997">Cell inner membrane</keyword>
<dbReference type="GO" id="GO:0003755">
    <property type="term" value="F:peptidyl-prolyl cis-trans isomerase activity"/>
    <property type="evidence" value="ECO:0007669"/>
    <property type="project" value="UniProtKB-KW"/>
</dbReference>
<comment type="subcellular location">
    <subcellularLocation>
        <location evidence="1">Cell inner membrane</location>
        <topology evidence="1">Single-pass type II membrane protein</topology>
        <orientation evidence="1">Periplasmic side</orientation>
    </subcellularLocation>
</comment>
<keyword evidence="14" id="KW-0697">Rotamase</keyword>
<feature type="domain" description="PpiC" evidence="17">
    <location>
        <begin position="266"/>
        <end position="357"/>
    </location>
</feature>
<keyword evidence="8" id="KW-0143">Chaperone</keyword>
<keyword evidence="3" id="KW-1003">Cell membrane</keyword>
<feature type="region of interest" description="Disordered" evidence="15">
    <location>
        <begin position="521"/>
        <end position="540"/>
    </location>
</feature>
<dbReference type="InterPro" id="IPR052029">
    <property type="entry name" value="PpiD_chaperone"/>
</dbReference>
<evidence type="ECO:0000256" key="11">
    <source>
        <dbReference type="ARBA" id="ARBA00038408"/>
    </source>
</evidence>
<evidence type="ECO:0000256" key="13">
    <source>
        <dbReference type="ARBA" id="ARBA00042775"/>
    </source>
</evidence>
<keyword evidence="7 16" id="KW-0472">Membrane</keyword>
<dbReference type="PROSITE" id="PS50198">
    <property type="entry name" value="PPIC_PPIASE_2"/>
    <property type="match status" value="1"/>
</dbReference>
<evidence type="ECO:0000256" key="7">
    <source>
        <dbReference type="ARBA" id="ARBA00023136"/>
    </source>
</evidence>
<evidence type="ECO:0000256" key="9">
    <source>
        <dbReference type="ARBA" id="ARBA00030642"/>
    </source>
</evidence>
<dbReference type="EMBL" id="JANWOI010000002">
    <property type="protein sequence ID" value="MDA5193794.1"/>
    <property type="molecule type" value="Genomic_DNA"/>
</dbReference>
<dbReference type="PANTHER" id="PTHR47529:SF1">
    <property type="entry name" value="PERIPLASMIC CHAPERONE PPID"/>
    <property type="match status" value="1"/>
</dbReference>
<keyword evidence="19" id="KW-1185">Reference proteome</keyword>
<keyword evidence="5 16" id="KW-0812">Transmembrane</keyword>
<accession>A0A9X3TYB9</accession>